<accession>A0A917MN51</accession>
<dbReference type="NCBIfam" id="NF001453">
    <property type="entry name" value="PRK00312.1"/>
    <property type="match status" value="1"/>
</dbReference>
<keyword evidence="10" id="KW-1185">Reference proteome</keyword>
<evidence type="ECO:0000256" key="1">
    <source>
        <dbReference type="ARBA" id="ARBA00004496"/>
    </source>
</evidence>
<feature type="compositionally biased region" description="Low complexity" evidence="8">
    <location>
        <begin position="12"/>
        <end position="23"/>
    </location>
</feature>
<dbReference type="Gene3D" id="3.40.50.150">
    <property type="entry name" value="Vaccinia Virus protein VP39"/>
    <property type="match status" value="1"/>
</dbReference>
<dbReference type="HAMAP" id="MF_00090">
    <property type="entry name" value="PIMT"/>
    <property type="match status" value="1"/>
</dbReference>
<keyword evidence="5 7" id="KW-0808">Transferase</keyword>
<keyword evidence="6 7" id="KW-0949">S-adenosyl-L-methionine</keyword>
<dbReference type="PANTHER" id="PTHR11579:SF0">
    <property type="entry name" value="PROTEIN-L-ISOASPARTATE(D-ASPARTATE) O-METHYLTRANSFERASE"/>
    <property type="match status" value="1"/>
</dbReference>
<comment type="function">
    <text evidence="7">Catalyzes the methyl esterification of L-isoaspartyl residues in peptides and proteins that result from spontaneous decomposition of normal L-aspartyl and L-asparaginyl residues. It plays a role in the repair and/or degradation of damaged proteins.</text>
</comment>
<dbReference type="GO" id="GO:0005737">
    <property type="term" value="C:cytoplasm"/>
    <property type="evidence" value="ECO:0007669"/>
    <property type="project" value="UniProtKB-SubCell"/>
</dbReference>
<dbReference type="SUPFAM" id="SSF53335">
    <property type="entry name" value="S-adenosyl-L-methionine-dependent methyltransferases"/>
    <property type="match status" value="1"/>
</dbReference>
<dbReference type="EMBL" id="BMJY01000021">
    <property type="protein sequence ID" value="GGH50560.1"/>
    <property type="molecule type" value="Genomic_DNA"/>
</dbReference>
<comment type="catalytic activity">
    <reaction evidence="7">
        <text>[protein]-L-isoaspartate + S-adenosyl-L-methionine = [protein]-L-isoaspartate alpha-methyl ester + S-adenosyl-L-homocysteine</text>
        <dbReference type="Rhea" id="RHEA:12705"/>
        <dbReference type="Rhea" id="RHEA-COMP:12143"/>
        <dbReference type="Rhea" id="RHEA-COMP:12144"/>
        <dbReference type="ChEBI" id="CHEBI:57856"/>
        <dbReference type="ChEBI" id="CHEBI:59789"/>
        <dbReference type="ChEBI" id="CHEBI:90596"/>
        <dbReference type="ChEBI" id="CHEBI:90598"/>
        <dbReference type="EC" id="2.1.1.77"/>
    </reaction>
</comment>
<evidence type="ECO:0000313" key="10">
    <source>
        <dbReference type="Proteomes" id="UP000657592"/>
    </source>
</evidence>
<dbReference type="PANTHER" id="PTHR11579">
    <property type="entry name" value="PROTEIN-L-ISOASPARTATE O-METHYLTRANSFERASE"/>
    <property type="match status" value="1"/>
</dbReference>
<dbReference type="InterPro" id="IPR029063">
    <property type="entry name" value="SAM-dependent_MTases_sf"/>
</dbReference>
<dbReference type="Proteomes" id="UP000657592">
    <property type="component" value="Unassembled WGS sequence"/>
</dbReference>
<sequence length="234" mass="24716">MTADAFEHSSDPAAQQEAAPAAERAAERRRMVEWHLEARGIRDRRVLDAMGSVPREAFLPPALARDAYADSPLPLGGGQTISQPYIVALTAEAAGLRPGDRVLDVGTGSGYAAAVYAAIVGEVWSVEFVPELADDARRRLAAAGVHDVHVVTGDGTLGLEQHAPFDAILAAAAGPDIPRPWIDQLAEGGRIVMPLERSAGWQQLVRVTKHGSDVTVDDLGAVRFVPLRGAHGTG</sequence>
<evidence type="ECO:0000256" key="3">
    <source>
        <dbReference type="ARBA" id="ARBA00022490"/>
    </source>
</evidence>
<dbReference type="InterPro" id="IPR000682">
    <property type="entry name" value="PCMT"/>
</dbReference>
<dbReference type="Pfam" id="PF01135">
    <property type="entry name" value="PCMT"/>
    <property type="match status" value="1"/>
</dbReference>
<dbReference type="GO" id="GO:0032259">
    <property type="term" value="P:methylation"/>
    <property type="evidence" value="ECO:0007669"/>
    <property type="project" value="UniProtKB-KW"/>
</dbReference>
<evidence type="ECO:0000313" key="9">
    <source>
        <dbReference type="EMBL" id="GGH50560.1"/>
    </source>
</evidence>
<dbReference type="PROSITE" id="PS01279">
    <property type="entry name" value="PCMT"/>
    <property type="match status" value="1"/>
</dbReference>
<evidence type="ECO:0000256" key="6">
    <source>
        <dbReference type="ARBA" id="ARBA00022691"/>
    </source>
</evidence>
<comment type="similarity">
    <text evidence="2 7">Belongs to the methyltransferase superfamily. L-isoaspartyl/D-aspartyl protein methyltransferase family.</text>
</comment>
<feature type="compositionally biased region" description="Basic and acidic residues" evidence="8">
    <location>
        <begin position="1"/>
        <end position="10"/>
    </location>
</feature>
<dbReference type="RefSeq" id="WP_229663302.1">
    <property type="nucleotide sequence ID" value="NZ_BMJY01000021.1"/>
</dbReference>
<comment type="subcellular location">
    <subcellularLocation>
        <location evidence="1 7">Cytoplasm</location>
    </subcellularLocation>
</comment>
<reference evidence="9" key="1">
    <citation type="journal article" date="2014" name="Int. J. Syst. Evol. Microbiol.">
        <title>Complete genome sequence of Corynebacterium casei LMG S-19264T (=DSM 44701T), isolated from a smear-ripened cheese.</title>
        <authorList>
            <consortium name="US DOE Joint Genome Institute (JGI-PGF)"/>
            <person name="Walter F."/>
            <person name="Albersmeier A."/>
            <person name="Kalinowski J."/>
            <person name="Ruckert C."/>
        </authorList>
    </citation>
    <scope>NUCLEOTIDE SEQUENCE</scope>
    <source>
        <strain evidence="9">CGMCC 1.15794</strain>
    </source>
</reference>
<reference evidence="9" key="2">
    <citation type="submission" date="2020-09" db="EMBL/GenBank/DDBJ databases">
        <authorList>
            <person name="Sun Q."/>
            <person name="Zhou Y."/>
        </authorList>
    </citation>
    <scope>NUCLEOTIDE SEQUENCE</scope>
    <source>
        <strain evidence="9">CGMCC 1.15794</strain>
    </source>
</reference>
<dbReference type="NCBIfam" id="TIGR00080">
    <property type="entry name" value="pimt"/>
    <property type="match status" value="1"/>
</dbReference>
<proteinExistence type="inferred from homology"/>
<protein>
    <recommendedName>
        <fullName evidence="7">Protein-L-isoaspartate O-methyltransferase</fullName>
        <ecNumber evidence="7">2.1.1.77</ecNumber>
    </recommendedName>
    <alternativeName>
        <fullName evidence="7">L-isoaspartyl protein carboxyl methyltransferase</fullName>
    </alternativeName>
    <alternativeName>
        <fullName evidence="7">Protein L-isoaspartyl methyltransferase</fullName>
    </alternativeName>
    <alternativeName>
        <fullName evidence="7">Protein-beta-aspartate methyltransferase</fullName>
        <shortName evidence="7">PIMT</shortName>
    </alternativeName>
</protein>
<name>A0A917MN51_9MICO</name>
<gene>
    <name evidence="7" type="primary">pcm</name>
    <name evidence="9" type="ORF">GCM10010921_29370</name>
</gene>
<dbReference type="AlphaFoldDB" id="A0A917MN51"/>
<evidence type="ECO:0000256" key="2">
    <source>
        <dbReference type="ARBA" id="ARBA00005369"/>
    </source>
</evidence>
<dbReference type="GO" id="GO:0030091">
    <property type="term" value="P:protein repair"/>
    <property type="evidence" value="ECO:0007669"/>
    <property type="project" value="UniProtKB-UniRule"/>
</dbReference>
<evidence type="ECO:0000256" key="8">
    <source>
        <dbReference type="SAM" id="MobiDB-lite"/>
    </source>
</evidence>
<keyword evidence="3 7" id="KW-0963">Cytoplasm</keyword>
<organism evidence="9 10">
    <name type="scientific">Microbacterium album</name>
    <dbReference type="NCBI Taxonomy" id="2053191"/>
    <lineage>
        <taxon>Bacteria</taxon>
        <taxon>Bacillati</taxon>
        <taxon>Actinomycetota</taxon>
        <taxon>Actinomycetes</taxon>
        <taxon>Micrococcales</taxon>
        <taxon>Microbacteriaceae</taxon>
        <taxon>Microbacterium</taxon>
    </lineage>
</organism>
<dbReference type="CDD" id="cd02440">
    <property type="entry name" value="AdoMet_MTases"/>
    <property type="match status" value="1"/>
</dbReference>
<dbReference type="EC" id="2.1.1.77" evidence="7"/>
<evidence type="ECO:0000256" key="5">
    <source>
        <dbReference type="ARBA" id="ARBA00022679"/>
    </source>
</evidence>
<evidence type="ECO:0000256" key="7">
    <source>
        <dbReference type="HAMAP-Rule" id="MF_00090"/>
    </source>
</evidence>
<comment type="caution">
    <text evidence="9">The sequence shown here is derived from an EMBL/GenBank/DDBJ whole genome shotgun (WGS) entry which is preliminary data.</text>
</comment>
<dbReference type="GO" id="GO:0004719">
    <property type="term" value="F:protein-L-isoaspartate (D-aspartate) O-methyltransferase activity"/>
    <property type="evidence" value="ECO:0007669"/>
    <property type="project" value="UniProtKB-UniRule"/>
</dbReference>
<keyword evidence="4 7" id="KW-0489">Methyltransferase</keyword>
<feature type="region of interest" description="Disordered" evidence="8">
    <location>
        <begin position="1"/>
        <end position="26"/>
    </location>
</feature>
<evidence type="ECO:0000256" key="4">
    <source>
        <dbReference type="ARBA" id="ARBA00022603"/>
    </source>
</evidence>
<feature type="active site" evidence="7">
    <location>
        <position position="82"/>
    </location>
</feature>
<dbReference type="FunFam" id="3.40.50.150:FF:000010">
    <property type="entry name" value="Protein-L-isoaspartate O-methyltransferase"/>
    <property type="match status" value="1"/>
</dbReference>